<keyword evidence="3" id="KW-0645">Protease</keyword>
<dbReference type="SUPFAM" id="SSF56601">
    <property type="entry name" value="beta-lactamase/transpeptidase-like"/>
    <property type="match status" value="1"/>
</dbReference>
<gene>
    <name evidence="3" type="ORF">BN59_03175</name>
</gene>
<protein>
    <submittedName>
        <fullName evidence="3">D-alanyl-D-alanine carboxypeptidase</fullName>
    </submittedName>
</protein>
<dbReference type="Pfam" id="PF00144">
    <property type="entry name" value="Beta-lactamase"/>
    <property type="match status" value="1"/>
</dbReference>
<dbReference type="RefSeq" id="WP_044012039.1">
    <property type="nucleotide sequence ID" value="NZ_CCVW01000004.1"/>
</dbReference>
<feature type="signal peptide" evidence="1">
    <location>
        <begin position="1"/>
        <end position="23"/>
    </location>
</feature>
<reference evidence="3 4" key="1">
    <citation type="submission" date="2014-06" db="EMBL/GenBank/DDBJ databases">
        <authorList>
            <person name="Urmite Genomes Urmite Genomes"/>
        </authorList>
    </citation>
    <scope>NUCLEOTIDE SEQUENCE [LARGE SCALE GENOMIC DNA]</scope>
</reference>
<dbReference type="InterPro" id="IPR012338">
    <property type="entry name" value="Beta-lactam/transpept-like"/>
</dbReference>
<dbReference type="eggNOG" id="COG1680">
    <property type="taxonomic scope" value="Bacteria"/>
</dbReference>
<feature type="domain" description="Beta-lactamase-related" evidence="2">
    <location>
        <begin position="159"/>
        <end position="481"/>
    </location>
</feature>
<sequence>MFKFQRNAVIASLLFGISWVANAMPTYSIEAVSRAPFQLSQDAIASAQYKVTNNERTARILTLARVPGLLTKVSGVGACQDPFILGPGESCLLGLELIASQLGGGIHDGPVVCKARGFSNIPDLNSCSRPLPNDSLQVAVVPCTTTTCLNFALSEQLRAIAKRYERQFGIPGLVAGVWIPGQGQLIIEDGVADINTNRFISASDHFRIGSITKSFTVTVILKLIEESILSFTTPVNVYLPTVENGTATIAQLANMRSGIFNYSEDAALAQELAANLLRKWLPQELVDAADSNLPYFPPDSNWHYSNTNTVILGMIIQQVTGNFVGNEIFNRILQPLALNQTSYPLTAAMPEPFARGYAAPPPYEDVTLVDPSFPAAAGAMVSTLADLKIWAEALGQGRLLSPAMFGQQLNSLMPIVFAPCPDDDPLRPKTICPEYDRYGYGMGQLRGWLGHTADYFGYQALMMYQPVSGAVVVILINLSGTGTHIPTDMFLEFAALLN</sequence>
<dbReference type="Gene3D" id="3.40.710.10">
    <property type="entry name" value="DD-peptidase/beta-lactamase superfamily"/>
    <property type="match status" value="1"/>
</dbReference>
<organism evidence="3 4">
    <name type="scientific">Legionella massiliensis</name>
    <dbReference type="NCBI Taxonomy" id="1034943"/>
    <lineage>
        <taxon>Bacteria</taxon>
        <taxon>Pseudomonadati</taxon>
        <taxon>Pseudomonadota</taxon>
        <taxon>Gammaproteobacteria</taxon>
        <taxon>Legionellales</taxon>
        <taxon>Legionellaceae</taxon>
        <taxon>Legionella</taxon>
    </lineage>
</organism>
<evidence type="ECO:0000256" key="1">
    <source>
        <dbReference type="SAM" id="SignalP"/>
    </source>
</evidence>
<dbReference type="OrthoDB" id="9799367at2"/>
<evidence type="ECO:0000313" key="3">
    <source>
        <dbReference type="EMBL" id="CDZ78860.1"/>
    </source>
</evidence>
<feature type="chain" id="PRO_5009744051" evidence="1">
    <location>
        <begin position="24"/>
        <end position="498"/>
    </location>
</feature>
<keyword evidence="3" id="KW-0378">Hydrolase</keyword>
<keyword evidence="4" id="KW-1185">Reference proteome</keyword>
<dbReference type="InterPro" id="IPR001466">
    <property type="entry name" value="Beta-lactam-related"/>
</dbReference>
<dbReference type="Proteomes" id="UP000044071">
    <property type="component" value="Unassembled WGS sequence"/>
</dbReference>
<dbReference type="PANTHER" id="PTHR46825">
    <property type="entry name" value="D-ALANYL-D-ALANINE-CARBOXYPEPTIDASE/ENDOPEPTIDASE AMPH"/>
    <property type="match status" value="1"/>
</dbReference>
<dbReference type="InterPro" id="IPR050491">
    <property type="entry name" value="AmpC-like"/>
</dbReference>
<dbReference type="PANTHER" id="PTHR46825:SF7">
    <property type="entry name" value="D-ALANYL-D-ALANINE CARBOXYPEPTIDASE"/>
    <property type="match status" value="1"/>
</dbReference>
<name>A0A078KWM2_9GAMM</name>
<keyword evidence="3" id="KW-0121">Carboxypeptidase</keyword>
<accession>A0A078KWM2</accession>
<dbReference type="AlphaFoldDB" id="A0A078KWM2"/>
<dbReference type="STRING" id="1034943.BN59_03175"/>
<proteinExistence type="predicted"/>
<dbReference type="GO" id="GO:0004180">
    <property type="term" value="F:carboxypeptidase activity"/>
    <property type="evidence" value="ECO:0007669"/>
    <property type="project" value="UniProtKB-KW"/>
</dbReference>
<evidence type="ECO:0000259" key="2">
    <source>
        <dbReference type="Pfam" id="PF00144"/>
    </source>
</evidence>
<keyword evidence="1" id="KW-0732">Signal</keyword>
<dbReference type="EMBL" id="CCSB01000004">
    <property type="protein sequence ID" value="CDZ78860.1"/>
    <property type="molecule type" value="Genomic_DNA"/>
</dbReference>
<evidence type="ECO:0000313" key="4">
    <source>
        <dbReference type="Proteomes" id="UP000044071"/>
    </source>
</evidence>